<sequence>MWQHLLKMFVLTPRSQKQVFGTMSAALRNFRSTLRNEFILHYKPGSKALRFPPKEFKHIGTDEWRLFVKKTFKEEFKAKSEKAKERRKKNKYNHRLGSSGYAGLLKRKQKELGGMLKDIDRADTWLLGRKKKNGEYDDDVKEIAEKIKELKQMVEEGLFVPNGCADILTAALDKRPNGSRVQGVGHFITTSTYFNKPMGKASEKQEAEKICDRRYAMMAQRFDELKAQISAFVASDIGSCSIATKSPTC</sequence>
<protein>
    <submittedName>
        <fullName evidence="1">Uncharacterized protein</fullName>
    </submittedName>
</protein>
<dbReference type="InterPro" id="IPR004252">
    <property type="entry name" value="Probable_transposase_24"/>
</dbReference>
<dbReference type="Pfam" id="PF03004">
    <property type="entry name" value="Transposase_24"/>
    <property type="match status" value="1"/>
</dbReference>
<dbReference type="PANTHER" id="PTHR33018:SF31">
    <property type="entry name" value="TRANSPOSASE, PTTA_EN_SPM, PLANT"/>
    <property type="match status" value="1"/>
</dbReference>
<organism evidence="1 2">
    <name type="scientific">Cuscuta epithymum</name>
    <dbReference type="NCBI Taxonomy" id="186058"/>
    <lineage>
        <taxon>Eukaryota</taxon>
        <taxon>Viridiplantae</taxon>
        <taxon>Streptophyta</taxon>
        <taxon>Embryophyta</taxon>
        <taxon>Tracheophyta</taxon>
        <taxon>Spermatophyta</taxon>
        <taxon>Magnoliopsida</taxon>
        <taxon>eudicotyledons</taxon>
        <taxon>Gunneridae</taxon>
        <taxon>Pentapetalae</taxon>
        <taxon>asterids</taxon>
        <taxon>lamiids</taxon>
        <taxon>Solanales</taxon>
        <taxon>Convolvulaceae</taxon>
        <taxon>Cuscuteae</taxon>
        <taxon>Cuscuta</taxon>
        <taxon>Cuscuta subgen. Cuscuta</taxon>
    </lineage>
</organism>
<accession>A0AAV0FTY6</accession>
<dbReference type="EMBL" id="CAMAPF010001015">
    <property type="protein sequence ID" value="CAH9139084.1"/>
    <property type="molecule type" value="Genomic_DNA"/>
</dbReference>
<name>A0AAV0FTY6_9ASTE</name>
<dbReference type="AlphaFoldDB" id="A0AAV0FTY6"/>
<evidence type="ECO:0000313" key="2">
    <source>
        <dbReference type="Proteomes" id="UP001152523"/>
    </source>
</evidence>
<evidence type="ECO:0000313" key="1">
    <source>
        <dbReference type="EMBL" id="CAH9139084.1"/>
    </source>
</evidence>
<proteinExistence type="predicted"/>
<keyword evidence="2" id="KW-1185">Reference proteome</keyword>
<feature type="non-terminal residue" evidence="1">
    <location>
        <position position="249"/>
    </location>
</feature>
<dbReference type="PANTHER" id="PTHR33018">
    <property type="entry name" value="OS10G0338966 PROTEIN-RELATED"/>
    <property type="match status" value="1"/>
</dbReference>
<reference evidence="1" key="1">
    <citation type="submission" date="2022-07" db="EMBL/GenBank/DDBJ databases">
        <authorList>
            <person name="Macas J."/>
            <person name="Novak P."/>
            <person name="Neumann P."/>
        </authorList>
    </citation>
    <scope>NUCLEOTIDE SEQUENCE</scope>
</reference>
<dbReference type="Proteomes" id="UP001152523">
    <property type="component" value="Unassembled WGS sequence"/>
</dbReference>
<comment type="caution">
    <text evidence="1">The sequence shown here is derived from an EMBL/GenBank/DDBJ whole genome shotgun (WGS) entry which is preliminary data.</text>
</comment>
<gene>
    <name evidence="1" type="ORF">CEPIT_LOCUS37317</name>
</gene>